<name>A0A922I0Y8_DERFA</name>
<organism evidence="2 3">
    <name type="scientific">Dermatophagoides farinae</name>
    <name type="common">American house dust mite</name>
    <dbReference type="NCBI Taxonomy" id="6954"/>
    <lineage>
        <taxon>Eukaryota</taxon>
        <taxon>Metazoa</taxon>
        <taxon>Ecdysozoa</taxon>
        <taxon>Arthropoda</taxon>
        <taxon>Chelicerata</taxon>
        <taxon>Arachnida</taxon>
        <taxon>Acari</taxon>
        <taxon>Acariformes</taxon>
        <taxon>Sarcoptiformes</taxon>
        <taxon>Astigmata</taxon>
        <taxon>Psoroptidia</taxon>
        <taxon>Analgoidea</taxon>
        <taxon>Pyroglyphidae</taxon>
        <taxon>Dermatophagoidinae</taxon>
        <taxon>Dermatophagoides</taxon>
    </lineage>
</organism>
<protein>
    <submittedName>
        <fullName evidence="2">Uncharacterized protein</fullName>
    </submittedName>
</protein>
<dbReference type="Proteomes" id="UP000790347">
    <property type="component" value="Unassembled WGS sequence"/>
</dbReference>
<reference evidence="2" key="1">
    <citation type="submission" date="2013-05" db="EMBL/GenBank/DDBJ databases">
        <authorList>
            <person name="Yim A.K.Y."/>
            <person name="Chan T.F."/>
            <person name="Ji K.M."/>
            <person name="Liu X.Y."/>
            <person name="Zhou J.W."/>
            <person name="Li R.Q."/>
            <person name="Yang K.Y."/>
            <person name="Li J."/>
            <person name="Li M."/>
            <person name="Law P.T.W."/>
            <person name="Wu Y.L."/>
            <person name="Cai Z.L."/>
            <person name="Qin H."/>
            <person name="Bao Y."/>
            <person name="Leung R.K.K."/>
            <person name="Ng P.K.S."/>
            <person name="Zou J."/>
            <person name="Zhong X.J."/>
            <person name="Ran P.X."/>
            <person name="Zhong N.S."/>
            <person name="Liu Z.G."/>
            <person name="Tsui S.K.W."/>
        </authorList>
    </citation>
    <scope>NUCLEOTIDE SEQUENCE</scope>
    <source>
        <strain evidence="2">Derf</strain>
        <tissue evidence="2">Whole organism</tissue>
    </source>
</reference>
<accession>A0A922I0Y8</accession>
<reference evidence="1" key="3">
    <citation type="journal article" date="2021" name="World Allergy Organ. J.">
        <title>Chromosome-level assembly of Dermatophagoides farinae genome and transcriptome reveals two novel allergens Der f 37 and Der f 39.</title>
        <authorList>
            <person name="Chen J."/>
            <person name="Cai Z."/>
            <person name="Fan D."/>
            <person name="Hu J."/>
            <person name="Hou Y."/>
            <person name="He Y."/>
            <person name="Zhang Z."/>
            <person name="Zhao Z."/>
            <person name="Gao P."/>
            <person name="Hu W."/>
            <person name="Sun J."/>
            <person name="Li J."/>
            <person name="Ji K."/>
        </authorList>
    </citation>
    <scope>NUCLEOTIDE SEQUENCE</scope>
    <source>
        <strain evidence="1">JKM2019</strain>
    </source>
</reference>
<sequence>MPIPRKQLDHQNANQTKYVLVKLVIMLTNNSDEIRHEQYKLMSSSTKISTIRRWIYRWNPAFINKSINFYYYGNELNDDDEDLTSINYNPEIQIICEIQQ</sequence>
<evidence type="ECO:0000313" key="2">
    <source>
        <dbReference type="EMBL" id="KAH9517027.1"/>
    </source>
</evidence>
<dbReference type="Proteomes" id="UP000828236">
    <property type="component" value="Unassembled WGS sequence"/>
</dbReference>
<dbReference type="AlphaFoldDB" id="A0A922I0Y8"/>
<dbReference type="EMBL" id="ASGP02000003">
    <property type="protein sequence ID" value="KAH9517027.1"/>
    <property type="molecule type" value="Genomic_DNA"/>
</dbReference>
<gene>
    <name evidence="2" type="ORF">DERF_007727</name>
    <name evidence="1" type="ORF">HUG17_2063</name>
</gene>
<keyword evidence="3" id="KW-1185">Reference proteome</keyword>
<proteinExistence type="predicted"/>
<evidence type="ECO:0000313" key="1">
    <source>
        <dbReference type="EMBL" id="KAH7646525.1"/>
    </source>
</evidence>
<comment type="caution">
    <text evidence="2">The sequence shown here is derived from an EMBL/GenBank/DDBJ whole genome shotgun (WGS) entry which is preliminary data.</text>
</comment>
<dbReference type="EMBL" id="SDOV01000001">
    <property type="protein sequence ID" value="KAH7646525.1"/>
    <property type="molecule type" value="Genomic_DNA"/>
</dbReference>
<reference evidence="1" key="2">
    <citation type="submission" date="2020-06" db="EMBL/GenBank/DDBJ databases">
        <authorList>
            <person name="Ji K."/>
            <person name="Li J."/>
        </authorList>
    </citation>
    <scope>NUCLEOTIDE SEQUENCE</scope>
    <source>
        <strain evidence="1">JKM2019</strain>
        <tissue evidence="1">Whole body</tissue>
    </source>
</reference>
<reference evidence="2" key="4">
    <citation type="journal article" date="2022" name="Res Sq">
        <title>Comparative Genomics Reveals Insights into the Divergent Evolution of Astigmatic Mites and Household Pest Adaptations.</title>
        <authorList>
            <person name="Xiong Q."/>
            <person name="Wan A.T.-Y."/>
            <person name="Liu X.-Y."/>
            <person name="Fung C.S.-H."/>
            <person name="Xiao X."/>
            <person name="Malainual N."/>
            <person name="Hou J."/>
            <person name="Wang L."/>
            <person name="Wang M."/>
            <person name="Yang K."/>
            <person name="Cui Y."/>
            <person name="Leung E."/>
            <person name="Nong W."/>
            <person name="Shin S.-K."/>
            <person name="Au S."/>
            <person name="Jeong K.Y."/>
            <person name="Chew F.T."/>
            <person name="Hui J."/>
            <person name="Leung T.F."/>
            <person name="Tungtrongchitr A."/>
            <person name="Zhong N."/>
            <person name="Liu Z."/>
            <person name="Tsui S."/>
        </authorList>
    </citation>
    <scope>NUCLEOTIDE SEQUENCE</scope>
    <source>
        <strain evidence="2">Derf</strain>
        <tissue evidence="2">Whole organism</tissue>
    </source>
</reference>
<evidence type="ECO:0000313" key="3">
    <source>
        <dbReference type="Proteomes" id="UP000790347"/>
    </source>
</evidence>